<evidence type="ECO:0000256" key="4">
    <source>
        <dbReference type="ARBA" id="ARBA00022475"/>
    </source>
</evidence>
<keyword evidence="6 10" id="KW-0067">ATP-binding</keyword>
<proteinExistence type="inferred from homology"/>
<keyword evidence="5" id="KW-0547">Nucleotide-binding</keyword>
<feature type="domain" description="ABC transporter" evidence="9">
    <location>
        <begin position="378"/>
        <end position="617"/>
    </location>
</feature>
<feature type="compositionally biased region" description="Low complexity" evidence="8">
    <location>
        <begin position="281"/>
        <end position="311"/>
    </location>
</feature>
<dbReference type="GO" id="GO:0005524">
    <property type="term" value="F:ATP binding"/>
    <property type="evidence" value="ECO:0007669"/>
    <property type="project" value="UniProtKB-KW"/>
</dbReference>
<feature type="domain" description="ABC transporter" evidence="9">
    <location>
        <begin position="20"/>
        <end position="269"/>
    </location>
</feature>
<reference evidence="10 11" key="1">
    <citation type="submission" date="2013-07" db="EMBL/GenBank/DDBJ databases">
        <authorList>
            <consortium name="DOE Joint Genome Institute"/>
            <person name="Reeve W."/>
            <person name="Huntemann M."/>
            <person name="Han J."/>
            <person name="Chen A."/>
            <person name="Kyrpides N."/>
            <person name="Mavromatis K."/>
            <person name="Markowitz V."/>
            <person name="Palaniappan K."/>
            <person name="Ivanova N."/>
            <person name="Schaumberg A."/>
            <person name="Pati A."/>
            <person name="Liolios K."/>
            <person name="Nordberg H.P."/>
            <person name="Cantor M.N."/>
            <person name="Hua S.X."/>
            <person name="Woyke T."/>
        </authorList>
    </citation>
    <scope>NUCLEOTIDE SEQUENCE [LARGE SCALE GENOMIC DNA]</scope>
    <source>
        <strain evidence="10 11">DSM 43889</strain>
    </source>
</reference>
<evidence type="ECO:0000256" key="1">
    <source>
        <dbReference type="ARBA" id="ARBA00004202"/>
    </source>
</evidence>
<evidence type="ECO:0000256" key="7">
    <source>
        <dbReference type="ARBA" id="ARBA00023136"/>
    </source>
</evidence>
<dbReference type="NCBIfam" id="NF007739">
    <property type="entry name" value="PRK10419.1"/>
    <property type="match status" value="2"/>
</dbReference>
<feature type="region of interest" description="Disordered" evidence="8">
    <location>
        <begin position="272"/>
        <end position="368"/>
    </location>
</feature>
<dbReference type="InterPro" id="IPR003593">
    <property type="entry name" value="AAA+_ATPase"/>
</dbReference>
<dbReference type="PANTHER" id="PTHR43297">
    <property type="entry name" value="OLIGOPEPTIDE TRANSPORT ATP-BINDING PROTEIN APPD"/>
    <property type="match status" value="1"/>
</dbReference>
<dbReference type="InterPro" id="IPR017871">
    <property type="entry name" value="ABC_transporter-like_CS"/>
</dbReference>
<dbReference type="Gene3D" id="3.40.50.300">
    <property type="entry name" value="P-loop containing nucleotide triphosphate hydrolases"/>
    <property type="match status" value="2"/>
</dbReference>
<organism evidence="10 11">
    <name type="scientific">Actinoalloteichus caeruleus DSM 43889</name>
    <dbReference type="NCBI Taxonomy" id="1120930"/>
    <lineage>
        <taxon>Bacteria</taxon>
        <taxon>Bacillati</taxon>
        <taxon>Actinomycetota</taxon>
        <taxon>Actinomycetes</taxon>
        <taxon>Pseudonocardiales</taxon>
        <taxon>Pseudonocardiaceae</taxon>
        <taxon>Actinoalloteichus</taxon>
        <taxon>Actinoalloteichus cyanogriseus</taxon>
    </lineage>
</organism>
<gene>
    <name evidence="10" type="ORF">G443_000932</name>
</gene>
<dbReference type="PANTHER" id="PTHR43297:SF2">
    <property type="entry name" value="DIPEPTIDE TRANSPORT ATP-BINDING PROTEIN DPPD"/>
    <property type="match status" value="1"/>
</dbReference>
<evidence type="ECO:0000313" key="11">
    <source>
        <dbReference type="Proteomes" id="UP000791080"/>
    </source>
</evidence>
<reference evidence="10 11" key="2">
    <citation type="submission" date="2022-06" db="EMBL/GenBank/DDBJ databases">
        <title>Genomic Encyclopedia of Type Strains, Phase I: the one thousand microbial genomes (KMG-I) project.</title>
        <authorList>
            <person name="Kyrpides N."/>
        </authorList>
    </citation>
    <scope>NUCLEOTIDE SEQUENCE [LARGE SCALE GENOMIC DNA]</scope>
    <source>
        <strain evidence="10 11">DSM 43889</strain>
    </source>
</reference>
<dbReference type="InterPro" id="IPR027417">
    <property type="entry name" value="P-loop_NTPase"/>
</dbReference>
<evidence type="ECO:0000256" key="6">
    <source>
        <dbReference type="ARBA" id="ARBA00022840"/>
    </source>
</evidence>
<keyword evidence="7" id="KW-0472">Membrane</keyword>
<dbReference type="InterPro" id="IPR003439">
    <property type="entry name" value="ABC_transporter-like_ATP-bd"/>
</dbReference>
<evidence type="ECO:0000256" key="3">
    <source>
        <dbReference type="ARBA" id="ARBA00022448"/>
    </source>
</evidence>
<comment type="subcellular location">
    <subcellularLocation>
        <location evidence="1">Cell membrane</location>
        <topology evidence="1">Peripheral membrane protein</topology>
    </subcellularLocation>
</comment>
<dbReference type="PROSITE" id="PS50893">
    <property type="entry name" value="ABC_TRANSPORTER_2"/>
    <property type="match status" value="2"/>
</dbReference>
<keyword evidence="3" id="KW-0813">Transport</keyword>
<feature type="compositionally biased region" description="Low complexity" evidence="8">
    <location>
        <begin position="358"/>
        <end position="368"/>
    </location>
</feature>
<dbReference type="RefSeq" id="WP_051314312.1">
    <property type="nucleotide sequence ID" value="NZ_AUBJ02000001.1"/>
</dbReference>
<evidence type="ECO:0000256" key="5">
    <source>
        <dbReference type="ARBA" id="ARBA00022741"/>
    </source>
</evidence>
<evidence type="ECO:0000256" key="2">
    <source>
        <dbReference type="ARBA" id="ARBA00005417"/>
    </source>
</evidence>
<dbReference type="InterPro" id="IPR013563">
    <property type="entry name" value="Oligopep_ABC_C"/>
</dbReference>
<evidence type="ECO:0000259" key="9">
    <source>
        <dbReference type="PROSITE" id="PS50893"/>
    </source>
</evidence>
<evidence type="ECO:0000313" key="10">
    <source>
        <dbReference type="EMBL" id="MCP2330662.1"/>
    </source>
</evidence>
<accession>A0ABT1JDT3</accession>
<protein>
    <submittedName>
        <fullName evidence="10">Peptide/nickel transport system ATP-binding protein</fullName>
    </submittedName>
</protein>
<dbReference type="SMART" id="SM00382">
    <property type="entry name" value="AAA"/>
    <property type="match status" value="2"/>
</dbReference>
<comment type="caution">
    <text evidence="10">The sequence shown here is derived from an EMBL/GenBank/DDBJ whole genome shotgun (WGS) entry which is preliminary data.</text>
</comment>
<dbReference type="EMBL" id="AUBJ02000001">
    <property type="protein sequence ID" value="MCP2330662.1"/>
    <property type="molecule type" value="Genomic_DNA"/>
</dbReference>
<dbReference type="Pfam" id="PF00005">
    <property type="entry name" value="ABC_tran"/>
    <property type="match status" value="2"/>
</dbReference>
<keyword evidence="11" id="KW-1185">Reference proteome</keyword>
<dbReference type="PROSITE" id="PS00211">
    <property type="entry name" value="ABC_TRANSPORTER_1"/>
    <property type="match status" value="2"/>
</dbReference>
<dbReference type="InterPro" id="IPR050388">
    <property type="entry name" value="ABC_Ni/Peptide_Import"/>
</dbReference>
<sequence length="636" mass="67369">MSTTASGTAHEEAAEVEPVLRLTDLSVGFRTEDGPVRATTGVGFDVRPGEVLAVVGESGSGKSVSAMSLLGLLPPSATVTGSATLAGEELVGMPERRLRALRGNEIAMIFQEPMTSLNPVFTVGWQLGEVLREHRGLSRAAARERSRELLELVGIPEAARRLDSYPHQMSGGQRQRVMIAMAVACDPRVLVADEPTTALDVTVQAEILDLLRDLCRRLGTAIVLITHDMGVVADIADRVVVMRDGQVVERGDVRQVLTAPRHEYTATLLAAVPHLGRPRSDGPGAAGADTATGAERPSPAAPEPASGGTEPSPQVVEPGVAEPGVAEPGVAEPGAGEPEVAHEDAATPPTRRGAPVVTTPRAGGRAATADVVDVPPALELRDLVVEYHQVRAVREVSVTVGAGEVVGLVGESGSGKSTVGRCAAGLQRPTSGTVRVAGHDITALSARRLRPLRRDFSIVFQDPASSLNPRMTIGESIAEPLRMHRVSRGAGLRDRVAELLESVSLRADMHVRYPHELSGGQRQRVSIARALALEPKLLIADEPTSALDVSVQANVLRLFVDLQRRLGFACLFISHDLAVVEMLTSHVAVMRRGEIVESGPTGAVLAEPSHEYTRALLAAAPVPDPDEQRRRREARA</sequence>
<comment type="similarity">
    <text evidence="2">Belongs to the ABC transporter superfamily.</text>
</comment>
<dbReference type="CDD" id="cd03257">
    <property type="entry name" value="ABC_NikE_OppD_transporters"/>
    <property type="match status" value="2"/>
</dbReference>
<evidence type="ECO:0000256" key="8">
    <source>
        <dbReference type="SAM" id="MobiDB-lite"/>
    </source>
</evidence>
<dbReference type="SUPFAM" id="SSF52540">
    <property type="entry name" value="P-loop containing nucleoside triphosphate hydrolases"/>
    <property type="match status" value="2"/>
</dbReference>
<keyword evidence="4" id="KW-1003">Cell membrane</keyword>
<dbReference type="NCBIfam" id="NF008453">
    <property type="entry name" value="PRK11308.1"/>
    <property type="match status" value="2"/>
</dbReference>
<dbReference type="Proteomes" id="UP000791080">
    <property type="component" value="Unassembled WGS sequence"/>
</dbReference>
<dbReference type="Pfam" id="PF08352">
    <property type="entry name" value="oligo_HPY"/>
    <property type="match status" value="2"/>
</dbReference>
<name>A0ABT1JDT3_ACTCY</name>